<comment type="caution">
    <text evidence="5">The sequence shown here is derived from an EMBL/GenBank/DDBJ whole genome shotgun (WGS) entry which is preliminary data.</text>
</comment>
<accession>A0A9P6QMC4</accession>
<evidence type="ECO:0000256" key="1">
    <source>
        <dbReference type="ARBA" id="ARBA00004340"/>
    </source>
</evidence>
<dbReference type="GO" id="GO:0005576">
    <property type="term" value="C:extracellular region"/>
    <property type="evidence" value="ECO:0007669"/>
    <property type="project" value="UniProtKB-SubCell"/>
</dbReference>
<dbReference type="AlphaFoldDB" id="A0A9P6QMC4"/>
<protein>
    <recommendedName>
        <fullName evidence="4">Crinkler effector protein N-terminal domain-containing protein</fullName>
    </recommendedName>
</protein>
<feature type="non-terminal residue" evidence="5">
    <location>
        <position position="1"/>
    </location>
</feature>
<dbReference type="Pfam" id="PF20147">
    <property type="entry name" value="Crinkler"/>
    <property type="match status" value="1"/>
</dbReference>
<keyword evidence="3" id="KW-0964">Secreted</keyword>
<evidence type="ECO:0000256" key="2">
    <source>
        <dbReference type="ARBA" id="ARBA00004613"/>
    </source>
</evidence>
<comment type="subcellular location">
    <subcellularLocation>
        <location evidence="1">Host cell</location>
    </subcellularLocation>
    <subcellularLocation>
        <location evidence="2">Secreted</location>
    </subcellularLocation>
</comment>
<evidence type="ECO:0000256" key="3">
    <source>
        <dbReference type="ARBA" id="ARBA00022525"/>
    </source>
</evidence>
<reference evidence="5" key="1">
    <citation type="journal article" date="2020" name="Fungal Divers.">
        <title>Resolving the Mortierellaceae phylogeny through synthesis of multi-gene phylogenetics and phylogenomics.</title>
        <authorList>
            <person name="Vandepol N."/>
            <person name="Liber J."/>
            <person name="Desiro A."/>
            <person name="Na H."/>
            <person name="Kennedy M."/>
            <person name="Barry K."/>
            <person name="Grigoriev I.V."/>
            <person name="Miller A.N."/>
            <person name="O'Donnell K."/>
            <person name="Stajich J.E."/>
            <person name="Bonito G."/>
        </authorList>
    </citation>
    <scope>NUCLEOTIDE SEQUENCE</scope>
    <source>
        <strain evidence="5">NVP60</strain>
    </source>
</reference>
<evidence type="ECO:0000313" key="5">
    <source>
        <dbReference type="EMBL" id="KAG0279392.1"/>
    </source>
</evidence>
<proteinExistence type="predicted"/>
<dbReference type="InterPro" id="IPR045379">
    <property type="entry name" value="Crinkler_N"/>
</dbReference>
<sequence length="121" mass="13706">MANNHLTLFCLVEGETISKNFSVKPTLADTTIDDLRQRIRTENPNTFIGLDAKDLTLWSVSIPDDDDGMIPVLLNSIIVKERLKASRDLSDVWEKQPAKGFIHVFIQRTPPAAKRDREEDS</sequence>
<dbReference type="OrthoDB" id="2673191at2759"/>
<dbReference type="Proteomes" id="UP000823405">
    <property type="component" value="Unassembled WGS sequence"/>
</dbReference>
<evidence type="ECO:0000313" key="6">
    <source>
        <dbReference type="Proteomes" id="UP000823405"/>
    </source>
</evidence>
<name>A0A9P6QMC4_9FUNG</name>
<evidence type="ECO:0000259" key="4">
    <source>
        <dbReference type="Pfam" id="PF20147"/>
    </source>
</evidence>
<organism evidence="5 6">
    <name type="scientific">Linnemannia gamsii</name>
    <dbReference type="NCBI Taxonomy" id="64522"/>
    <lineage>
        <taxon>Eukaryota</taxon>
        <taxon>Fungi</taxon>
        <taxon>Fungi incertae sedis</taxon>
        <taxon>Mucoromycota</taxon>
        <taxon>Mortierellomycotina</taxon>
        <taxon>Mortierellomycetes</taxon>
        <taxon>Mortierellales</taxon>
        <taxon>Mortierellaceae</taxon>
        <taxon>Linnemannia</taxon>
    </lineage>
</organism>
<keyword evidence="6" id="KW-1185">Reference proteome</keyword>
<dbReference type="EMBL" id="JAAAIN010004639">
    <property type="protein sequence ID" value="KAG0279392.1"/>
    <property type="molecule type" value="Genomic_DNA"/>
</dbReference>
<dbReference type="GO" id="GO:0043657">
    <property type="term" value="C:host cell"/>
    <property type="evidence" value="ECO:0007669"/>
    <property type="project" value="UniProtKB-SubCell"/>
</dbReference>
<gene>
    <name evidence="5" type="ORF">BGZ97_009580</name>
</gene>
<feature type="domain" description="Crinkler effector protein N-terminal" evidence="4">
    <location>
        <begin position="6"/>
        <end position="107"/>
    </location>
</feature>